<evidence type="ECO:0000256" key="3">
    <source>
        <dbReference type="ARBA" id="ARBA00022679"/>
    </source>
</evidence>
<comment type="caution">
    <text evidence="9">The sequence shown here is derived from an EMBL/GenBank/DDBJ whole genome shotgun (WGS) entry which is preliminary data.</text>
</comment>
<evidence type="ECO:0000313" key="9">
    <source>
        <dbReference type="EMBL" id="MFN2975494.1"/>
    </source>
</evidence>
<keyword evidence="5 7" id="KW-1133">Transmembrane helix</keyword>
<keyword evidence="6 7" id="KW-0472">Membrane</keyword>
<dbReference type="EC" id="2.7.8.-" evidence="9"/>
<evidence type="ECO:0000256" key="1">
    <source>
        <dbReference type="ARBA" id="ARBA00004141"/>
    </source>
</evidence>
<evidence type="ECO:0000256" key="4">
    <source>
        <dbReference type="ARBA" id="ARBA00022692"/>
    </source>
</evidence>
<evidence type="ECO:0000256" key="7">
    <source>
        <dbReference type="SAM" id="Phobius"/>
    </source>
</evidence>
<evidence type="ECO:0000256" key="5">
    <source>
        <dbReference type="ARBA" id="ARBA00022989"/>
    </source>
</evidence>
<feature type="transmembrane region" description="Helical" evidence="7">
    <location>
        <begin position="123"/>
        <end position="147"/>
    </location>
</feature>
<dbReference type="RefSeq" id="WP_263412982.1">
    <property type="nucleotide sequence ID" value="NZ_BAABBH010000001.1"/>
</dbReference>
<dbReference type="Pfam" id="PF13727">
    <property type="entry name" value="CoA_binding_3"/>
    <property type="match status" value="1"/>
</dbReference>
<feature type="domain" description="Bacterial sugar transferase" evidence="8">
    <location>
        <begin position="292"/>
        <end position="480"/>
    </location>
</feature>
<gene>
    <name evidence="9" type="ORF">ACK2TP_06945</name>
</gene>
<accession>A0ABW9KIE4</accession>
<keyword evidence="4 7" id="KW-0812">Transmembrane</keyword>
<name>A0ABW9KIE4_9BACT</name>
<sequence length="486" mass="54117">MKQQLATSRSAAVSYKPVLGVCMKLTDVGLLTLCLCALTMPSGLSNALHHPAYILALRVPVKGLLVLSLCALFWTSVLHSIGAYDGRRITNGSNLLLRLYTGIGICSVMTLIMLHLRNLDSSIITPLLSFFVGSYMLAALSRGLALCSDRYVRPMLRETRRTIIVGTGERSRELSARLSLDRQYWYDVVGYVDSVPVAESTFAGRPILGTISDLQDLLMREHIDEVLIALPVRSCYEDICEVLQLCEASGVRSQYLSDQFATSVTKRRQSQGDNAERVVFHMVHSDLRQIIKRSFDVAGALIGLLLLSPLMLLIAGLIKATSPGPVFFSQVRYGLNKRRFPMFKFRSMVPDAEQQQAGLEHLNETGGPVFKIKEDPRITPIGRLLRKTSLDELPQLWNVLRGEMSLVGPRPLPMRDVSNFAELSLVRRFSVKPGMTGLWQVSGRSSTSFDGWIKLDLYYIDHWSLLMDARILMRTLPAVLRGSGAS</sequence>
<dbReference type="InterPro" id="IPR017475">
    <property type="entry name" value="EPS_sugar_tfrase"/>
</dbReference>
<keyword evidence="3 9" id="KW-0808">Transferase</keyword>
<feature type="transmembrane region" description="Helical" evidence="7">
    <location>
        <begin position="297"/>
        <end position="318"/>
    </location>
</feature>
<comment type="subcellular location">
    <subcellularLocation>
        <location evidence="1">Membrane</location>
        <topology evidence="1">Multi-pass membrane protein</topology>
    </subcellularLocation>
</comment>
<dbReference type="GO" id="GO:0016740">
    <property type="term" value="F:transferase activity"/>
    <property type="evidence" value="ECO:0007669"/>
    <property type="project" value="UniProtKB-KW"/>
</dbReference>
<dbReference type="SUPFAM" id="SSF51735">
    <property type="entry name" value="NAD(P)-binding Rossmann-fold domains"/>
    <property type="match status" value="1"/>
</dbReference>
<feature type="transmembrane region" description="Helical" evidence="7">
    <location>
        <begin position="63"/>
        <end position="84"/>
    </location>
</feature>
<evidence type="ECO:0000313" key="10">
    <source>
        <dbReference type="Proteomes" id="UP001634747"/>
    </source>
</evidence>
<dbReference type="NCBIfam" id="TIGR03025">
    <property type="entry name" value="EPS_sugtrans"/>
    <property type="match status" value="1"/>
</dbReference>
<evidence type="ECO:0000256" key="6">
    <source>
        <dbReference type="ARBA" id="ARBA00023136"/>
    </source>
</evidence>
<organism evidence="9 10">
    <name type="scientific">Terriglobus aquaticus</name>
    <dbReference type="NCBI Taxonomy" id="940139"/>
    <lineage>
        <taxon>Bacteria</taxon>
        <taxon>Pseudomonadati</taxon>
        <taxon>Acidobacteriota</taxon>
        <taxon>Terriglobia</taxon>
        <taxon>Terriglobales</taxon>
        <taxon>Acidobacteriaceae</taxon>
        <taxon>Terriglobus</taxon>
    </lineage>
</organism>
<dbReference type="EMBL" id="JBJYXY010000001">
    <property type="protein sequence ID" value="MFN2975494.1"/>
    <property type="molecule type" value="Genomic_DNA"/>
</dbReference>
<evidence type="ECO:0000256" key="2">
    <source>
        <dbReference type="ARBA" id="ARBA00006464"/>
    </source>
</evidence>
<keyword evidence="10" id="KW-1185">Reference proteome</keyword>
<proteinExistence type="inferred from homology"/>
<evidence type="ECO:0000259" key="8">
    <source>
        <dbReference type="Pfam" id="PF02397"/>
    </source>
</evidence>
<dbReference type="Proteomes" id="UP001634747">
    <property type="component" value="Unassembled WGS sequence"/>
</dbReference>
<feature type="transmembrane region" description="Helical" evidence="7">
    <location>
        <begin position="96"/>
        <end position="117"/>
    </location>
</feature>
<comment type="similarity">
    <text evidence="2">Belongs to the bacterial sugar transferase family.</text>
</comment>
<dbReference type="PANTHER" id="PTHR30576">
    <property type="entry name" value="COLANIC BIOSYNTHESIS UDP-GLUCOSE LIPID CARRIER TRANSFERASE"/>
    <property type="match status" value="1"/>
</dbReference>
<dbReference type="InterPro" id="IPR036291">
    <property type="entry name" value="NAD(P)-bd_dom_sf"/>
</dbReference>
<dbReference type="Gene3D" id="3.40.50.720">
    <property type="entry name" value="NAD(P)-binding Rossmann-like Domain"/>
    <property type="match status" value="1"/>
</dbReference>
<dbReference type="PANTHER" id="PTHR30576:SF10">
    <property type="entry name" value="SLL5057 PROTEIN"/>
    <property type="match status" value="1"/>
</dbReference>
<dbReference type="Pfam" id="PF02397">
    <property type="entry name" value="Bac_transf"/>
    <property type="match status" value="1"/>
</dbReference>
<protein>
    <submittedName>
        <fullName evidence="9">Sugar transferase</fullName>
        <ecNumber evidence="9">2.7.8.-</ecNumber>
    </submittedName>
</protein>
<reference evidence="9 10" key="1">
    <citation type="submission" date="2024-12" db="EMBL/GenBank/DDBJ databases">
        <authorList>
            <person name="Lee Y."/>
        </authorList>
    </citation>
    <scope>NUCLEOTIDE SEQUENCE [LARGE SCALE GENOMIC DNA]</scope>
    <source>
        <strain evidence="9 10">03SUJ4</strain>
    </source>
</reference>
<dbReference type="InterPro" id="IPR003362">
    <property type="entry name" value="Bact_transf"/>
</dbReference>